<organism evidence="8">
    <name type="scientific">Strongyloides stercoralis</name>
    <name type="common">Threadworm</name>
    <dbReference type="NCBI Taxonomy" id="6248"/>
    <lineage>
        <taxon>Eukaryota</taxon>
        <taxon>Metazoa</taxon>
        <taxon>Ecdysozoa</taxon>
        <taxon>Nematoda</taxon>
        <taxon>Chromadorea</taxon>
        <taxon>Rhabditida</taxon>
        <taxon>Tylenchina</taxon>
        <taxon>Panagrolaimomorpha</taxon>
        <taxon>Strongyloidoidea</taxon>
        <taxon>Strongyloididae</taxon>
        <taxon>Strongyloides</taxon>
    </lineage>
</organism>
<dbReference type="InterPro" id="IPR010472">
    <property type="entry name" value="FH3_dom"/>
</dbReference>
<evidence type="ECO:0000256" key="2">
    <source>
        <dbReference type="ARBA" id="ARBA00023054"/>
    </source>
</evidence>
<dbReference type="AlphaFoldDB" id="A0A0K0E6M7"/>
<accession>A0A0K0E6M7</accession>
<dbReference type="SMART" id="SM01140">
    <property type="entry name" value="Drf_GBD"/>
    <property type="match status" value="1"/>
</dbReference>
<dbReference type="WBParaSite" id="TCONS_00011121.p1">
    <property type="protein sequence ID" value="TCONS_00011121.p1"/>
    <property type="gene ID" value="XLOC_005226"/>
</dbReference>
<dbReference type="GO" id="GO:0003779">
    <property type="term" value="F:actin binding"/>
    <property type="evidence" value="ECO:0007669"/>
    <property type="project" value="InterPro"/>
</dbReference>
<dbReference type="InterPro" id="IPR011989">
    <property type="entry name" value="ARM-like"/>
</dbReference>
<dbReference type="Gene3D" id="6.10.30.30">
    <property type="match status" value="1"/>
</dbReference>
<dbReference type="GO" id="GO:0030041">
    <property type="term" value="P:actin filament polymerization"/>
    <property type="evidence" value="ECO:0007669"/>
    <property type="project" value="TreeGrafter"/>
</dbReference>
<evidence type="ECO:0000313" key="8">
    <source>
        <dbReference type="WBParaSite" id="SSTP_0000515600.1"/>
    </source>
</evidence>
<dbReference type="PANTHER" id="PTHR45691">
    <property type="entry name" value="PROTEIN DIAPHANOUS"/>
    <property type="match status" value="1"/>
</dbReference>
<dbReference type="InterPro" id="IPR010473">
    <property type="entry name" value="GTPase-bd"/>
</dbReference>
<dbReference type="Gene3D" id="1.25.10.10">
    <property type="entry name" value="Leucine-rich Repeat Variant"/>
    <property type="match status" value="1"/>
</dbReference>
<dbReference type="InterPro" id="IPR044933">
    <property type="entry name" value="DIA_GBD_sf"/>
</dbReference>
<dbReference type="SUPFAM" id="SSF101447">
    <property type="entry name" value="Formin homology 2 domain (FH2 domain)"/>
    <property type="match status" value="1"/>
</dbReference>
<evidence type="ECO:0000313" key="9">
    <source>
        <dbReference type="WBParaSite" id="TCONS_00011121.p1"/>
    </source>
</evidence>
<proteinExistence type="inferred from homology"/>
<reference evidence="8" key="1">
    <citation type="submission" date="2015-08" db="UniProtKB">
        <authorList>
            <consortium name="WormBaseParasite"/>
        </authorList>
    </citation>
    <scope>IDENTIFICATION</scope>
</reference>
<dbReference type="Gene3D" id="1.20.58.2220">
    <property type="entry name" value="Formin, FH2 domain"/>
    <property type="match status" value="1"/>
</dbReference>
<keyword evidence="7" id="KW-1185">Reference proteome</keyword>
<evidence type="ECO:0000259" key="6">
    <source>
        <dbReference type="PROSITE" id="PS51444"/>
    </source>
</evidence>
<feature type="compositionally biased region" description="Pro residues" evidence="4">
    <location>
        <begin position="584"/>
        <end position="593"/>
    </location>
</feature>
<dbReference type="Pfam" id="PF02181">
    <property type="entry name" value="FH2"/>
    <property type="match status" value="1"/>
</dbReference>
<feature type="domain" description="FH2" evidence="6">
    <location>
        <begin position="647"/>
        <end position="1053"/>
    </location>
</feature>
<dbReference type="InterPro" id="IPR016024">
    <property type="entry name" value="ARM-type_fold"/>
</dbReference>
<dbReference type="SUPFAM" id="SSF48371">
    <property type="entry name" value="ARM repeat"/>
    <property type="match status" value="1"/>
</dbReference>
<feature type="region of interest" description="Disordered" evidence="4">
    <location>
        <begin position="558"/>
        <end position="641"/>
    </location>
</feature>
<evidence type="ECO:0000256" key="4">
    <source>
        <dbReference type="SAM" id="MobiDB-lite"/>
    </source>
</evidence>
<dbReference type="GO" id="GO:0005884">
    <property type="term" value="C:actin filament"/>
    <property type="evidence" value="ECO:0007669"/>
    <property type="project" value="TreeGrafter"/>
</dbReference>
<dbReference type="PANTHER" id="PTHR45691:SF6">
    <property type="entry name" value="PROTEIN DIAPHANOUS"/>
    <property type="match status" value="1"/>
</dbReference>
<dbReference type="InterPro" id="IPR014768">
    <property type="entry name" value="GBD/FH3_dom"/>
</dbReference>
<sequence>MEHLKTIINIMRSKGRASPSGTSTYSGSSINSSIPSLSRYSTINSVDSTFFRRYTEMTDAEIEPLFQKFLENMNIKGEKAEEMKKMPIEKKQHMLEQSEKRENAVPPNQQPQYFAKSIINAFQHQNGDEIQDVIKSLKISLSNFSVYWIDEFCQIGGVGLLCKMASKLIDLYQKDALSGESKGLHINEKIRYKSFALFLDITVNIINCIRNIANTWPGIRCCMKRHSNVAYTLLEILQALENETIHLDKKCMSLFESLNCSVFRLLSSIAFFDNSTVEYEPSEQSGFELITKDMIKFSQCYKKEPFLIIIELMKFSGKECCIQGLTLINVLLSRIPKEVDSGWMMRIKYRMKLYSCGFSKLIPILQEYSTCDSKMSNCLDQFLQERDTDHSELCSKLDIASQNYETIDDTITAIMAYYKNSPYSGVLNNVLHHFLFIPDDDHCRKSYLVLLDGIMSELFNDYSPFDSNWFEKTDRDFFNNIISTLDGKHGDSDEFIEKKLKKIVAEKEEAEIMQSEYYKKIEEYMKECTLLREHIKDPTKPLPPETTCHLQPPKEIFESKTAPSNVPPPPPGPPPLPTNKGTIGPPPPPPPPLLNSKGGGGPPPPPLPSSNKSGGPPCPSLPGKGGMGPPPPIFGNLPPKLPEFLKEKKKYSTKKALKKVQVQSSVIKPTNINKESFWVGVIEDKWEKDSILKFLNENFESNVNKNSNKDSIYADIGTIKRKTKVAKVITDDKILQRISIFYGSSKKTTQKWFDIITSIDDKELNGDILIELKSALPPPEIMNQLKEIPEKEYGSMPVGEAFVAYLSKIPALPLRLDLLAFRANFKSVTDELKGQVSTITDCLDNIYESKGFKAWLELVLFTINYMGQSNKNFVSIFGYKMSALSKLADTKSVDQNETLLHSLIKIFETSSYGNLINFPRNDFLHLATASKISYEEMMANIQVFKQNVKKLSNYLSNYQTFNEKKDNFKQVMPNFLDKATTTETILDKMTLKMEAKWKKVVDYFSYDPKTYPMSEFFDDLLKFKGLYEQAYNEIKEKEKVMKKENEKVVNSNTVKRKAKKSPDPTERRCFVLKTNQKSVGIMDEIENHLNNLASYKVVRSPRRHRERHLSKSKGPLSEENTRSRVYRDYKQTNSNSNGEGNVISKQLAGEALEKFKEVLSDCNQTSTTLTSQINENVEPKTTAKKLLSRLNEL</sequence>
<evidence type="ECO:0000259" key="5">
    <source>
        <dbReference type="PROSITE" id="PS51232"/>
    </source>
</evidence>
<dbReference type="Gene3D" id="1.10.238.150">
    <property type="entry name" value="Formin, FH3 diaphanous domain"/>
    <property type="match status" value="1"/>
</dbReference>
<name>A0A0K0E6M7_STRER</name>
<protein>
    <submittedName>
        <fullName evidence="8 9">FH2 domain-containing protein</fullName>
    </submittedName>
</protein>
<feature type="coiled-coil region" evidence="3">
    <location>
        <begin position="496"/>
        <end position="527"/>
    </location>
</feature>
<feature type="compositionally biased region" description="Basic residues" evidence="4">
    <location>
        <begin position="1099"/>
        <end position="1111"/>
    </location>
</feature>
<evidence type="ECO:0000256" key="1">
    <source>
        <dbReference type="ARBA" id="ARBA00008214"/>
    </source>
</evidence>
<dbReference type="WBParaSite" id="SSTP_0000515600.1">
    <property type="protein sequence ID" value="SSTP_0000515600.1"/>
    <property type="gene ID" value="SSTP_0000515600"/>
</dbReference>
<dbReference type="Proteomes" id="UP000035681">
    <property type="component" value="Unplaced"/>
</dbReference>
<keyword evidence="2 3" id="KW-0175">Coiled coil</keyword>
<feature type="domain" description="GBD/FH3" evidence="5">
    <location>
        <begin position="54"/>
        <end position="466"/>
    </location>
</feature>
<dbReference type="PROSITE" id="PS51444">
    <property type="entry name" value="FH2"/>
    <property type="match status" value="1"/>
</dbReference>
<dbReference type="InterPro" id="IPR051412">
    <property type="entry name" value="Formin_Homology_Diaphanous_sf"/>
</dbReference>
<dbReference type="STRING" id="6248.A0A0K0E6M7"/>
<feature type="region of interest" description="Disordered" evidence="4">
    <location>
        <begin position="12"/>
        <end position="31"/>
    </location>
</feature>
<dbReference type="SMART" id="SM01139">
    <property type="entry name" value="Drf_FH3"/>
    <property type="match status" value="1"/>
</dbReference>
<dbReference type="Pfam" id="PF06371">
    <property type="entry name" value="Drf_GBD"/>
    <property type="match status" value="1"/>
</dbReference>
<dbReference type="SMART" id="SM00498">
    <property type="entry name" value="FH2"/>
    <property type="match status" value="1"/>
</dbReference>
<evidence type="ECO:0000256" key="3">
    <source>
        <dbReference type="SAM" id="Coils"/>
    </source>
</evidence>
<dbReference type="InterPro" id="IPR042201">
    <property type="entry name" value="FH2_Formin_sf"/>
</dbReference>
<comment type="similarity">
    <text evidence="1">Belongs to the formin homology family. Diaphanous subfamily.</text>
</comment>
<dbReference type="PROSITE" id="PS51232">
    <property type="entry name" value="GBD_FH3"/>
    <property type="match status" value="1"/>
</dbReference>
<dbReference type="InterPro" id="IPR015425">
    <property type="entry name" value="FH2_Formin"/>
</dbReference>
<dbReference type="Pfam" id="PF06367">
    <property type="entry name" value="Drf_FH3"/>
    <property type="match status" value="1"/>
</dbReference>
<feature type="compositionally biased region" description="Pro residues" evidence="4">
    <location>
        <begin position="565"/>
        <end position="577"/>
    </location>
</feature>
<evidence type="ECO:0000313" key="7">
    <source>
        <dbReference type="Proteomes" id="UP000035681"/>
    </source>
</evidence>
<dbReference type="Gene3D" id="1.10.20.40">
    <property type="entry name" value="Formin, diaphanous GTPase-binding domain"/>
    <property type="match status" value="1"/>
</dbReference>
<dbReference type="GO" id="GO:0031267">
    <property type="term" value="F:small GTPase binding"/>
    <property type="evidence" value="ECO:0007669"/>
    <property type="project" value="InterPro"/>
</dbReference>
<feature type="region of interest" description="Disordered" evidence="4">
    <location>
        <begin position="1099"/>
        <end position="1121"/>
    </location>
</feature>
<feature type="compositionally biased region" description="Low complexity" evidence="4">
    <location>
        <begin position="18"/>
        <end position="31"/>
    </location>
</feature>